<name>A0A146KE82_9EUKA</name>
<proteinExistence type="predicted"/>
<dbReference type="InterPro" id="IPR026906">
    <property type="entry name" value="LRR_5"/>
</dbReference>
<dbReference type="Gene3D" id="3.80.10.10">
    <property type="entry name" value="Ribonuclease Inhibitor"/>
    <property type="match status" value="2"/>
</dbReference>
<accession>A0A146KE82</accession>
<dbReference type="Pfam" id="PF13306">
    <property type="entry name" value="LRR_5"/>
    <property type="match status" value="2"/>
</dbReference>
<organism evidence="1">
    <name type="scientific">Trepomonas sp. PC1</name>
    <dbReference type="NCBI Taxonomy" id="1076344"/>
    <lineage>
        <taxon>Eukaryota</taxon>
        <taxon>Metamonada</taxon>
        <taxon>Diplomonadida</taxon>
        <taxon>Hexamitidae</taxon>
        <taxon>Hexamitinae</taxon>
        <taxon>Trepomonas</taxon>
    </lineage>
</organism>
<dbReference type="SUPFAM" id="SSF52058">
    <property type="entry name" value="L domain-like"/>
    <property type="match status" value="1"/>
</dbReference>
<dbReference type="AlphaFoldDB" id="A0A146KE82"/>
<sequence>GTLNDRVVMIQNTMVTFKKQLGKNDLKDIDKEKVFYLVAPNLAQIQKSAFQEYYKLRWIFVPNLRDIQSNAFVNCFSLFQIVGQKIKIIGPNALSSCVSLSMIDLTNVMKLCDESLEYCRSLQIIVADRLESCKAQSFSNSLGMFYVSCGQLTDSDIIQNQSRLGYIHLPLAKEIKHETKTKIKSDVDNFADCHLVGIMPTIEELQQYRYNRQNEFQQEYLFRSNDLLNIPFSIRGLMLSQVLIIPEKAFKDQYQLLFALCPAVRRVEAWSFEYCLSMRRLIAKNLTTIKTYAFSRCMSLTEITVQNVTHCEAYSFSCCHSLVELTFSNLEVLPDDLFDYCKGLVQVNCPKMQEVNFNAFDCDGRVNITAPIQEQLECDDNVVSDKKLLFQEVLVDEFRERKKIVQMVQKQSLMIKLIKHTIEWIKKQQ</sequence>
<gene>
    <name evidence="1" type="ORF">TPC1_12423</name>
</gene>
<reference evidence="1" key="1">
    <citation type="submission" date="2015-07" db="EMBL/GenBank/DDBJ databases">
        <title>Adaptation to a free-living lifestyle via gene acquisitions in the diplomonad Trepomonas sp. PC1.</title>
        <authorList>
            <person name="Xu F."/>
            <person name="Jerlstrom-Hultqvist J."/>
            <person name="Kolisko M."/>
            <person name="Simpson A.G.B."/>
            <person name="Roger A.J."/>
            <person name="Svard S.G."/>
            <person name="Andersson J.O."/>
        </authorList>
    </citation>
    <scope>NUCLEOTIDE SEQUENCE</scope>
    <source>
        <strain evidence="1">PC1</strain>
    </source>
</reference>
<dbReference type="InterPro" id="IPR053139">
    <property type="entry name" value="Surface_bspA-like"/>
</dbReference>
<dbReference type="EMBL" id="GDID01001809">
    <property type="protein sequence ID" value="JAP94797.1"/>
    <property type="molecule type" value="Transcribed_RNA"/>
</dbReference>
<dbReference type="InterPro" id="IPR032675">
    <property type="entry name" value="LRR_dom_sf"/>
</dbReference>
<dbReference type="PANTHER" id="PTHR45661">
    <property type="entry name" value="SURFACE ANTIGEN"/>
    <property type="match status" value="1"/>
</dbReference>
<dbReference type="PANTHER" id="PTHR45661:SF3">
    <property type="entry name" value="IG-LIKE DOMAIN-CONTAINING PROTEIN"/>
    <property type="match status" value="1"/>
</dbReference>
<feature type="non-terminal residue" evidence="1">
    <location>
        <position position="1"/>
    </location>
</feature>
<evidence type="ECO:0000313" key="1">
    <source>
        <dbReference type="EMBL" id="JAP94797.1"/>
    </source>
</evidence>
<protein>
    <submittedName>
        <fullName evidence="1">Leucine rich repeats-containing protein</fullName>
    </submittedName>
</protein>